<dbReference type="RefSeq" id="WP_154751485.1">
    <property type="nucleotide sequence ID" value="NZ_WLZX01000001.1"/>
</dbReference>
<evidence type="ECO:0000259" key="4">
    <source>
        <dbReference type="Pfam" id="PF19078"/>
    </source>
</evidence>
<feature type="domain" description="Bacterial Ig-like" evidence="4">
    <location>
        <begin position="559"/>
        <end position="660"/>
    </location>
</feature>
<feature type="domain" description="Bacterial Ig-like" evidence="4">
    <location>
        <begin position="966"/>
        <end position="1067"/>
    </location>
</feature>
<evidence type="ECO:0000259" key="3">
    <source>
        <dbReference type="Pfam" id="PF14252"/>
    </source>
</evidence>
<evidence type="ECO:0000256" key="2">
    <source>
        <dbReference type="SAM" id="MobiDB-lite"/>
    </source>
</evidence>
<organism evidence="5 6">
    <name type="scientific">Erwinia sorbitola</name>
    <dbReference type="NCBI Taxonomy" id="2681984"/>
    <lineage>
        <taxon>Bacteria</taxon>
        <taxon>Pseudomonadati</taxon>
        <taxon>Pseudomonadota</taxon>
        <taxon>Gammaproteobacteria</taxon>
        <taxon>Enterobacterales</taxon>
        <taxon>Erwiniaceae</taxon>
        <taxon>Erwinia</taxon>
    </lineage>
</organism>
<dbReference type="Gene3D" id="2.60.40.1220">
    <property type="match status" value="3"/>
</dbReference>
<accession>A0ABW9R7V0</accession>
<dbReference type="Pfam" id="PF19078">
    <property type="entry name" value="Big_12"/>
    <property type="match status" value="11"/>
</dbReference>
<evidence type="ECO:0000313" key="5">
    <source>
        <dbReference type="EMBL" id="MTD26218.1"/>
    </source>
</evidence>
<feature type="domain" description="Bacterial Ig-like" evidence="4">
    <location>
        <begin position="1068"/>
        <end position="1169"/>
    </location>
</feature>
<dbReference type="EMBL" id="WLZX01000001">
    <property type="protein sequence ID" value="MTD26218.1"/>
    <property type="molecule type" value="Genomic_DNA"/>
</dbReference>
<feature type="region of interest" description="Disordered" evidence="2">
    <location>
        <begin position="1"/>
        <end position="24"/>
    </location>
</feature>
<dbReference type="PANTHER" id="PTHR34677:SF3">
    <property type="entry name" value="BACTERIAL IG-LIKE DOMAIN-CONTAINING PROTEIN"/>
    <property type="match status" value="1"/>
</dbReference>
<feature type="compositionally biased region" description="Polar residues" evidence="2">
    <location>
        <begin position="1692"/>
        <end position="1701"/>
    </location>
</feature>
<feature type="domain" description="Bacterial Ig-like" evidence="4">
    <location>
        <begin position="1476"/>
        <end position="1576"/>
    </location>
</feature>
<feature type="region of interest" description="Disordered" evidence="2">
    <location>
        <begin position="1692"/>
        <end position="1711"/>
    </location>
</feature>
<feature type="domain" description="DUF4347" evidence="3">
    <location>
        <begin position="125"/>
        <end position="276"/>
    </location>
</feature>
<dbReference type="InterPro" id="IPR018391">
    <property type="entry name" value="PQQ_b-propeller_rpt"/>
</dbReference>
<feature type="domain" description="Bacterial Ig-like" evidence="4">
    <location>
        <begin position="1374"/>
        <end position="1475"/>
    </location>
</feature>
<gene>
    <name evidence="5" type="ORF">GK011_04560</name>
</gene>
<feature type="domain" description="Bacterial Ig-like" evidence="4">
    <location>
        <begin position="1272"/>
        <end position="1373"/>
    </location>
</feature>
<feature type="domain" description="Bacterial Ig-like" evidence="4">
    <location>
        <begin position="864"/>
        <end position="965"/>
    </location>
</feature>
<feature type="region of interest" description="Disordered" evidence="2">
    <location>
        <begin position="68"/>
        <end position="118"/>
    </location>
</feature>
<feature type="domain" description="Bacterial Ig-like" evidence="4">
    <location>
        <begin position="1578"/>
        <end position="1679"/>
    </location>
</feature>
<dbReference type="InterPro" id="IPR025592">
    <property type="entry name" value="DUF4347"/>
</dbReference>
<sequence length="1878" mass="188524">MTWQNWFGSTKRASSQNVTNPKEMISNSVPRTVPAAWLLEPRMLFDGAIAATVVENAANSATASDTHATAADSKADSHADSSHAAATTNTASETTSSSDQHHNSDSSDSQSDAVTPAATPARHEVVFIDTSLKNYQTLVDGIQPGVEIVLIDGSKDGLQQIASWASTHSGYDAIHIFSHGSEGKLNLGSTVLTDSSIKSADVQAALAVIGQSLKADGDLLLYGCDVGAGSDGAAFVADLAAATGADVAASVDATGSSKIGGDWVLEKSIGDIDTAALHIDGYQDVLSVVTFSESDSDLDGSTLSITRPVEGQNITFAVPNNGAYMGLDMSSYGTGIYALDGSINGSNTSLVISSPAGYSFDLTGLKGIATTGILHFELTFSNGTTGSFNAVVSENGYTAISNFSTAINDVTRVVITSNDYSALQDITISDVKPIAPAVVSVSATTANGAYKAGDTVMVTVNFSSVVMVNTTGGTPTLLLETGTIDRLATYVSGSGTSQLIFSYTVSNGDQSADLNYVSSSSLALNGSTISDSNSVNATLTLPDTGAQYSLGWGKNIVIDTQLPTATITLSDTALKTGETATVTIIFSEAVSGFDNSDLTVANGTLSAVSSADGGVTWIATFTPDSSVTDSTNTIGLAMSGVHDVAGNNGSGNVSSPNYAIDTLRPTASIVVADNTLTAGETSLVTITFNEAVTGFTLADLSVENGVMSGLSTSDGGITWTATLTPVSNASDATNVITLANSGVADLAGNAGSGTTNSNNFSVSTRQPTSTIVIADNTLNIGKTSQVTITFSEAVTGFTNADLVVANGTLSAVSSSDGITWTATLTPTADTTDATNAITLDNSGVQNAAGNIGIGSATSNNYAVDTHRPTATITMSDTALKIGDTSTVTITFSEAVSGLTNADVTTTNGGLSLISSADGGLTWTATFTPTSNITDTSNIITLDNTGITDLAGNAGSGSTESVSYSIDTRRPNATIVVADNALTAGETSLVTITFSEAVTGFTNADLTVTNGTLSAVSSSDGGVTWIATFTPVLGFKSASNQITLNNAGVADLAGNAGSGNISSNNFSIDTQRPTASVVVADNALRIGETSLVTITFTEPVTGFTNADLTVANGTLTAVTTSDGGMTWTATFTPSSDLTNAANMIIVDNTGVENMSGNAGSGTTSSNNYAIDTQRPTATIVMADNALAAGETSLVTITFSEAVTGFSNADVTVTNGSLTALSSSDGGMTWTATFTPTEGTNNASNAIVLDNSGVTDLAGNAGSGTTESGNYSIDTLRPTATIVMADSTLAAGESSLVTITFSEAVTGFSNSSLSVPNGTLSAVSSADGGLTWTATYTPATNVRDTTNLIVLNNTSVADLAGNLGTGTTSSVNFTIDTVRPAATVVVADSSLKAGQSSQVTITFTEAVTGFTNADLTVAGGTLSAVNSIDGGITWTATFTPAASLTSTSNLISLDNTGVANASGNTGSGTTVSNNYSIDTALPAASIVVSNPLMGNGATSLVTITFSEAVSGFDLSDISVANGTLNNLSSADGGITWTATLTPTAGVTDSTNLVLVDTSGVQDAAGNAGSGSAISNNYALDATPPVGTITLSDTQLTAGETARVTITFNEAVTGFSNADLKVSNGTLSTVASTDGGITWTALFTPTAGTVAAGNLITLDNSGVTDLAGNAGSGSSASPAFSIDSRPVEPTTTVAGNPQFLSTDGQPGAAALAGGDGPRSQIQLITLPDVPAGLLASGSTIFGATSGLSTTPSAAIVFSQPGQGGGAAAPSALAAVFSQNDVNHYEPGVIRSQSVDLNQPMGGRSTLAGLFGGINLPGTTDLEVFSGSSWKSVSDNSITGAIAPTSVFGAPVFSQQLQWLDEVQSQQVASLEVALKNIKPAV</sequence>
<dbReference type="Proteomes" id="UP000480164">
    <property type="component" value="Unassembled WGS sequence"/>
</dbReference>
<comment type="caution">
    <text evidence="5">The sequence shown here is derived from an EMBL/GenBank/DDBJ whole genome shotgun (WGS) entry which is preliminary data.</text>
</comment>
<protein>
    <submittedName>
        <fullName evidence="5">DUF4347 domain-containing protein</fullName>
    </submittedName>
</protein>
<evidence type="ECO:0000313" key="6">
    <source>
        <dbReference type="Proteomes" id="UP000480164"/>
    </source>
</evidence>
<dbReference type="SMART" id="SM00564">
    <property type="entry name" value="PQQ"/>
    <property type="match status" value="8"/>
</dbReference>
<evidence type="ECO:0000256" key="1">
    <source>
        <dbReference type="ARBA" id="ARBA00022729"/>
    </source>
</evidence>
<proteinExistence type="predicted"/>
<keyword evidence="1" id="KW-0732">Signal</keyword>
<keyword evidence="6" id="KW-1185">Reference proteome</keyword>
<feature type="domain" description="Bacterial Ig-like" evidence="4">
    <location>
        <begin position="764"/>
        <end position="863"/>
    </location>
</feature>
<dbReference type="InterPro" id="IPR014755">
    <property type="entry name" value="Cu-Rt/internalin_Ig-like"/>
</dbReference>
<dbReference type="PANTHER" id="PTHR34677">
    <property type="match status" value="1"/>
</dbReference>
<feature type="domain" description="Bacterial Ig-like" evidence="4">
    <location>
        <begin position="1170"/>
        <end position="1271"/>
    </location>
</feature>
<feature type="domain" description="Bacterial Ig-like" evidence="4">
    <location>
        <begin position="661"/>
        <end position="762"/>
    </location>
</feature>
<reference evidence="5 6" key="1">
    <citation type="submission" date="2019-11" db="EMBL/GenBank/DDBJ databases">
        <title>Erwinia sp. nov., isolated from feces of birds in Tibet plateau of China.</title>
        <authorList>
            <person name="Ge Y."/>
        </authorList>
    </citation>
    <scope>NUCLEOTIDE SEQUENCE [LARGE SCALE GENOMIC DNA]</scope>
    <source>
        <strain evidence="5 6">J316</strain>
    </source>
</reference>
<feature type="compositionally biased region" description="Low complexity" evidence="2">
    <location>
        <begin position="82"/>
        <end position="98"/>
    </location>
</feature>
<dbReference type="InterPro" id="IPR044048">
    <property type="entry name" value="Big_12"/>
</dbReference>
<name>A0ABW9R7V0_9GAMM</name>
<dbReference type="Pfam" id="PF14252">
    <property type="entry name" value="DUF4347"/>
    <property type="match status" value="1"/>
</dbReference>